<keyword evidence="2" id="KW-1185">Reference proteome</keyword>
<organism evidence="1 2">
    <name type="scientific">Owenia fusiformis</name>
    <name type="common">Polychaete worm</name>
    <dbReference type="NCBI Taxonomy" id="6347"/>
    <lineage>
        <taxon>Eukaryota</taxon>
        <taxon>Metazoa</taxon>
        <taxon>Spiralia</taxon>
        <taxon>Lophotrochozoa</taxon>
        <taxon>Annelida</taxon>
        <taxon>Polychaeta</taxon>
        <taxon>Sedentaria</taxon>
        <taxon>Canalipalpata</taxon>
        <taxon>Sabellida</taxon>
        <taxon>Oweniida</taxon>
        <taxon>Oweniidae</taxon>
        <taxon>Owenia</taxon>
    </lineage>
</organism>
<name>A0A8S4PFF0_OWEFU</name>
<comment type="caution">
    <text evidence="1">The sequence shown here is derived from an EMBL/GenBank/DDBJ whole genome shotgun (WGS) entry which is preliminary data.</text>
</comment>
<accession>A0A8S4PFF0</accession>
<proteinExistence type="predicted"/>
<gene>
    <name evidence="1" type="ORF">OFUS_LOCUS16876</name>
</gene>
<evidence type="ECO:0000313" key="1">
    <source>
        <dbReference type="EMBL" id="CAH1791833.1"/>
    </source>
</evidence>
<reference evidence="1" key="1">
    <citation type="submission" date="2022-03" db="EMBL/GenBank/DDBJ databases">
        <authorList>
            <person name="Martin C."/>
        </authorList>
    </citation>
    <scope>NUCLEOTIDE SEQUENCE</scope>
</reference>
<dbReference type="OrthoDB" id="6157157at2759"/>
<evidence type="ECO:0000313" key="2">
    <source>
        <dbReference type="Proteomes" id="UP000749559"/>
    </source>
</evidence>
<protein>
    <submittedName>
        <fullName evidence="1">Uncharacterized protein</fullName>
    </submittedName>
</protein>
<feature type="non-terminal residue" evidence="1">
    <location>
        <position position="1"/>
    </location>
</feature>
<dbReference type="Proteomes" id="UP000749559">
    <property type="component" value="Unassembled WGS sequence"/>
</dbReference>
<sequence>AGLIVSGALPGSSTSKVLNILNWSTLTERRILHFKTIMYKAVNDLTPIYISDIFRPFINPQARLLRKSRDFTIPIHYPHKSPIYKMMNLWNDPGSVPLEQKLLPTIASFKRTLKLNLFPGVVSTICLKLTRQQELYLNRARVDLILKAQLKAHNWSSVESSNCLCGSPETFPHCFHFSTYYPPPQDISSPPIFCFIARHSTIYR</sequence>
<dbReference type="EMBL" id="CAIIXF020000008">
    <property type="protein sequence ID" value="CAH1791833.1"/>
    <property type="molecule type" value="Genomic_DNA"/>
</dbReference>
<dbReference type="AlphaFoldDB" id="A0A8S4PFF0"/>